<dbReference type="InterPro" id="IPR004499">
    <property type="entry name" value="Pro-tRNA-ligase_IIa_arc-type"/>
</dbReference>
<dbReference type="Gene3D" id="3.30.110.30">
    <property type="entry name" value="C-terminal domain of ProRS"/>
    <property type="match status" value="1"/>
</dbReference>
<dbReference type="Gene3D" id="3.30.930.10">
    <property type="entry name" value="Bira Bifunctional Protein, Domain 2"/>
    <property type="match status" value="1"/>
</dbReference>
<dbReference type="SUPFAM" id="SSF55681">
    <property type="entry name" value="Class II aaRS and biotin synthetases"/>
    <property type="match status" value="1"/>
</dbReference>
<keyword evidence="1 7" id="KW-0436">Ligase</keyword>
<protein>
    <recommendedName>
        <fullName evidence="7">Proline--tRNA ligase</fullName>
        <ecNumber evidence="7">6.1.1.15</ecNumber>
    </recommendedName>
    <alternativeName>
        <fullName evidence="7">Prolyl-tRNA synthetase</fullName>
        <shortName evidence="7">ProRS</shortName>
    </alternativeName>
</protein>
<dbReference type="InterPro" id="IPR002314">
    <property type="entry name" value="aa-tRNA-synt_IIb"/>
</dbReference>
<dbReference type="Pfam" id="PF00587">
    <property type="entry name" value="tRNA-synt_2b"/>
    <property type="match status" value="1"/>
</dbReference>
<dbReference type="InterPro" id="IPR006195">
    <property type="entry name" value="aa-tRNA-synth_II"/>
</dbReference>
<reference evidence="9 10" key="1">
    <citation type="submission" date="2017-09" db="EMBL/GenBank/DDBJ databases">
        <title>Depth-based differentiation of microbial function through sediment-hosted aquifers and enrichment of novel symbionts in the deep terrestrial subsurface.</title>
        <authorList>
            <person name="Probst A.J."/>
            <person name="Ladd B."/>
            <person name="Jarett J.K."/>
            <person name="Geller-Mcgrath D.E."/>
            <person name="Sieber C.M."/>
            <person name="Emerson J.B."/>
            <person name="Anantharaman K."/>
            <person name="Thomas B.C."/>
            <person name="Malmstrom R."/>
            <person name="Stieglmeier M."/>
            <person name="Klingl A."/>
            <person name="Woyke T."/>
            <person name="Ryan C.M."/>
            <person name="Banfield J.F."/>
        </authorList>
    </citation>
    <scope>NUCLEOTIDE SEQUENCE [LARGE SCALE GENOMIC DNA]</scope>
    <source>
        <strain evidence="9">CG_4_10_14_0_8_um_filter_42_10</strain>
    </source>
</reference>
<dbReference type="SUPFAM" id="SSF52954">
    <property type="entry name" value="Class II aaRS ABD-related"/>
    <property type="match status" value="1"/>
</dbReference>
<evidence type="ECO:0000256" key="6">
    <source>
        <dbReference type="ARBA" id="ARBA00047671"/>
    </source>
</evidence>
<evidence type="ECO:0000256" key="7">
    <source>
        <dbReference type="HAMAP-Rule" id="MF_01571"/>
    </source>
</evidence>
<keyword evidence="7" id="KW-0963">Cytoplasm</keyword>
<dbReference type="AlphaFoldDB" id="A0A2M7RFF3"/>
<keyword evidence="5 7" id="KW-0030">Aminoacyl-tRNA synthetase</keyword>
<dbReference type="SUPFAM" id="SSF64586">
    <property type="entry name" value="C-terminal domain of ProRS"/>
    <property type="match status" value="1"/>
</dbReference>
<comment type="subunit">
    <text evidence="7">Homodimer.</text>
</comment>
<dbReference type="InterPro" id="IPR016061">
    <property type="entry name" value="Pro-tRNA_ligase_II_C"/>
</dbReference>
<evidence type="ECO:0000256" key="4">
    <source>
        <dbReference type="ARBA" id="ARBA00022917"/>
    </source>
</evidence>
<dbReference type="GO" id="GO:0005524">
    <property type="term" value="F:ATP binding"/>
    <property type="evidence" value="ECO:0007669"/>
    <property type="project" value="UniProtKB-UniRule"/>
</dbReference>
<dbReference type="InterPro" id="IPR033721">
    <property type="entry name" value="ProRS_core_arch_euk"/>
</dbReference>
<evidence type="ECO:0000256" key="3">
    <source>
        <dbReference type="ARBA" id="ARBA00022840"/>
    </source>
</evidence>
<evidence type="ECO:0000313" key="9">
    <source>
        <dbReference type="EMBL" id="PIY95475.1"/>
    </source>
</evidence>
<dbReference type="SMART" id="SM00946">
    <property type="entry name" value="ProRS-C_1"/>
    <property type="match status" value="1"/>
</dbReference>
<dbReference type="FunFam" id="3.30.930.10:FF:000037">
    <property type="entry name" value="Proline--tRNA ligase"/>
    <property type="match status" value="1"/>
</dbReference>
<keyword evidence="2 7" id="KW-0547">Nucleotide-binding</keyword>
<comment type="similarity">
    <text evidence="7">Belongs to the class-II aminoacyl-tRNA synthetase family. ProS type 3 subfamily.</text>
</comment>
<evidence type="ECO:0000256" key="2">
    <source>
        <dbReference type="ARBA" id="ARBA00022741"/>
    </source>
</evidence>
<proteinExistence type="inferred from homology"/>
<keyword evidence="3 7" id="KW-0067">ATP-binding</keyword>
<keyword evidence="4 7" id="KW-0648">Protein biosynthesis</keyword>
<gene>
    <name evidence="7" type="primary">proS</name>
    <name evidence="9" type="ORF">COY66_06675</name>
</gene>
<dbReference type="InterPro" id="IPR045864">
    <property type="entry name" value="aa-tRNA-synth_II/BPL/LPL"/>
</dbReference>
<dbReference type="InterPro" id="IPR017449">
    <property type="entry name" value="Pro-tRNA_synth_II"/>
</dbReference>
<organism evidence="9 10">
    <name type="scientific">Candidatus Kerfeldbacteria bacterium CG_4_10_14_0_8_um_filter_42_10</name>
    <dbReference type="NCBI Taxonomy" id="2014248"/>
    <lineage>
        <taxon>Bacteria</taxon>
        <taxon>Candidatus Kerfeldiibacteriota</taxon>
    </lineage>
</organism>
<dbReference type="PANTHER" id="PTHR43382">
    <property type="entry name" value="PROLYL-TRNA SYNTHETASE"/>
    <property type="match status" value="1"/>
</dbReference>
<dbReference type="InterPro" id="IPR036621">
    <property type="entry name" value="Anticodon-bd_dom_sf"/>
</dbReference>
<feature type="domain" description="Aminoacyl-transfer RNA synthetases class-II family profile" evidence="8">
    <location>
        <begin position="40"/>
        <end position="291"/>
    </location>
</feature>
<evidence type="ECO:0000313" key="10">
    <source>
        <dbReference type="Proteomes" id="UP000230779"/>
    </source>
</evidence>
<dbReference type="PROSITE" id="PS50862">
    <property type="entry name" value="AA_TRNA_LIGASE_II"/>
    <property type="match status" value="1"/>
</dbReference>
<comment type="function">
    <text evidence="7">Catalyzes the attachment of proline to tRNA(Pro) in a two-step reaction: proline is first activated by ATP to form Pro-AMP and then transferred to the acceptor end of tRNA(Pro).</text>
</comment>
<dbReference type="InterPro" id="IPR004154">
    <property type="entry name" value="Anticodon-bd"/>
</dbReference>
<comment type="caution">
    <text evidence="9">The sequence shown here is derived from an EMBL/GenBank/DDBJ whole genome shotgun (WGS) entry which is preliminary data.</text>
</comment>
<comment type="domain">
    <text evidence="7">Consists of three domains: the N-terminal catalytic domain, the anticodon-binding domain and the C-terminal extension.</text>
</comment>
<accession>A0A2M7RFF3</accession>
<dbReference type="CDD" id="cd00862">
    <property type="entry name" value="ProRS_anticodon_zinc"/>
    <property type="match status" value="1"/>
</dbReference>
<comment type="subcellular location">
    <subcellularLocation>
        <location evidence="7">Cytoplasm</location>
    </subcellularLocation>
</comment>
<dbReference type="GO" id="GO:0005737">
    <property type="term" value="C:cytoplasm"/>
    <property type="evidence" value="ECO:0007669"/>
    <property type="project" value="UniProtKB-SubCell"/>
</dbReference>
<dbReference type="NCBIfam" id="TIGR00408">
    <property type="entry name" value="proS_fam_I"/>
    <property type="match status" value="1"/>
</dbReference>
<dbReference type="Gene3D" id="3.40.50.800">
    <property type="entry name" value="Anticodon-binding domain"/>
    <property type="match status" value="1"/>
</dbReference>
<dbReference type="EMBL" id="PFMD01000080">
    <property type="protein sequence ID" value="PIY95475.1"/>
    <property type="molecule type" value="Genomic_DNA"/>
</dbReference>
<dbReference type="GO" id="GO:0006433">
    <property type="term" value="P:prolyl-tRNA aminoacylation"/>
    <property type="evidence" value="ECO:0007669"/>
    <property type="project" value="UniProtKB-UniRule"/>
</dbReference>
<dbReference type="EC" id="6.1.1.15" evidence="7"/>
<evidence type="ECO:0000259" key="8">
    <source>
        <dbReference type="PROSITE" id="PS50862"/>
    </source>
</evidence>
<evidence type="ECO:0000256" key="5">
    <source>
        <dbReference type="ARBA" id="ARBA00023146"/>
    </source>
</evidence>
<name>A0A2M7RFF3_9BACT</name>
<dbReference type="PANTHER" id="PTHR43382:SF2">
    <property type="entry name" value="BIFUNCTIONAL GLUTAMATE_PROLINE--TRNA LIGASE"/>
    <property type="match status" value="1"/>
</dbReference>
<dbReference type="Proteomes" id="UP000230779">
    <property type="component" value="Unassembled WGS sequence"/>
</dbReference>
<dbReference type="HAMAP" id="MF_01571">
    <property type="entry name" value="Pro_tRNA_synth_type3"/>
    <property type="match status" value="1"/>
</dbReference>
<comment type="catalytic activity">
    <reaction evidence="6 7">
        <text>tRNA(Pro) + L-proline + ATP = L-prolyl-tRNA(Pro) + AMP + diphosphate</text>
        <dbReference type="Rhea" id="RHEA:14305"/>
        <dbReference type="Rhea" id="RHEA-COMP:9700"/>
        <dbReference type="Rhea" id="RHEA-COMP:9702"/>
        <dbReference type="ChEBI" id="CHEBI:30616"/>
        <dbReference type="ChEBI" id="CHEBI:33019"/>
        <dbReference type="ChEBI" id="CHEBI:60039"/>
        <dbReference type="ChEBI" id="CHEBI:78442"/>
        <dbReference type="ChEBI" id="CHEBI:78532"/>
        <dbReference type="ChEBI" id="CHEBI:456215"/>
        <dbReference type="EC" id="6.1.1.15"/>
    </reaction>
</comment>
<sequence length="487" mass="55015">MNTRAITPRATDYSQWYLDVIAAAELSCNSPVRGCMVIKPNGYAIWENIQRVLNGMFREKNVQNAYFPLFIPISFLEREAEHVAGFAKECAVVTHHRLQLENGKLVPASPLEEPLIIRPTSETIMYSTFADWIKSHRDLPLLINQWANIVRWEMRTRPFLRTTEFLWQEGHTAHATNDEASDFTLQMLEVYRRFVEDYLAIPVICGKKSESEKFAGAVFTTCIEAMMQDGKALQAGTSHLLGQNFAKAFNVKFLNSAGAEEFVHQTSWGLSTRIIGALVMVHADDKGMVIPPKIASVKVAILPVWNNADSKQSVMTKAEELARNLNDAGIETVIDRQEGRLGPKSFEWEKKGVPVRIEIGPRDLANDTAVVVRRDTGEKAHKNFAEIAPFVNGLLDEIQKNLFTRAKKYRDERTFSVDSWEEFQRVLEENGGFITAHWCGSADCETQISEKTKATIRCLPFGQPKEEGQCVFCGKKSESRVIFAKAY</sequence>
<dbReference type="GO" id="GO:0017101">
    <property type="term" value="C:aminoacyl-tRNA synthetase multienzyme complex"/>
    <property type="evidence" value="ECO:0007669"/>
    <property type="project" value="TreeGrafter"/>
</dbReference>
<evidence type="ECO:0000256" key="1">
    <source>
        <dbReference type="ARBA" id="ARBA00022598"/>
    </source>
</evidence>
<dbReference type="CDD" id="cd00778">
    <property type="entry name" value="ProRS_core_arch_euk"/>
    <property type="match status" value="1"/>
</dbReference>
<dbReference type="Pfam" id="PF09180">
    <property type="entry name" value="ProRS-C_1"/>
    <property type="match status" value="1"/>
</dbReference>
<dbReference type="GO" id="GO:0004827">
    <property type="term" value="F:proline-tRNA ligase activity"/>
    <property type="evidence" value="ECO:0007669"/>
    <property type="project" value="UniProtKB-UniRule"/>
</dbReference>
<dbReference type="Pfam" id="PF03129">
    <property type="entry name" value="HGTP_anticodon"/>
    <property type="match status" value="1"/>
</dbReference>